<dbReference type="InterPro" id="IPR013685">
    <property type="entry name" value="POTRA_FtsQ_type"/>
</dbReference>
<gene>
    <name evidence="11" type="ORF">FHE65_24235</name>
    <name evidence="10" type="ORF">FHE65_24630</name>
</gene>
<evidence type="ECO:0000259" key="9">
    <source>
        <dbReference type="PROSITE" id="PS51779"/>
    </source>
</evidence>
<keyword evidence="4 8" id="KW-0812">Transmembrane</keyword>
<comment type="subcellular location">
    <subcellularLocation>
        <location evidence="1">Membrane</location>
    </subcellularLocation>
</comment>
<evidence type="ECO:0000256" key="1">
    <source>
        <dbReference type="ARBA" id="ARBA00004370"/>
    </source>
</evidence>
<dbReference type="Pfam" id="PF03799">
    <property type="entry name" value="FtsQ_DivIB_C"/>
    <property type="match status" value="1"/>
</dbReference>
<dbReference type="GO" id="GO:0005886">
    <property type="term" value="C:plasma membrane"/>
    <property type="evidence" value="ECO:0007669"/>
    <property type="project" value="TreeGrafter"/>
</dbReference>
<keyword evidence="3" id="KW-0132">Cell division</keyword>
<dbReference type="Pfam" id="PF08478">
    <property type="entry name" value="POTRA_1"/>
    <property type="match status" value="1"/>
</dbReference>
<dbReference type="Proteomes" id="UP000306740">
    <property type="component" value="Unassembled WGS sequence"/>
</dbReference>
<sequence length="238" mass="25438">MTVTDRFAQRRWRARLQRLRPYLVVVAVLAVVAGLVWTVLETSLLGAHHVDVRGASTVGAAAVREEAAVPAGRPLARLDVDAVQERVAAIPQVASVDVRRQWPRTVVVEVTERTPIARLAGRDDVRLLDTGGVVYPPAGKAPRRLPSVELAAGAGPRDAALKEVAQAVSAMDAGLARKVREVRVSSRDAITLELRDGAEVAWGSADHADLKADVLAALLKQKATAYDVSAPERPTIVP</sequence>
<dbReference type="PROSITE" id="PS51779">
    <property type="entry name" value="POTRA"/>
    <property type="match status" value="1"/>
</dbReference>
<dbReference type="OrthoDB" id="9790760at2"/>
<dbReference type="EMBL" id="VDFR01000119">
    <property type="protein sequence ID" value="TNC38629.1"/>
    <property type="molecule type" value="Genomic_DNA"/>
</dbReference>
<evidence type="ECO:0000256" key="8">
    <source>
        <dbReference type="SAM" id="Phobius"/>
    </source>
</evidence>
<dbReference type="InterPro" id="IPR034746">
    <property type="entry name" value="POTRA"/>
</dbReference>
<accession>A0A5C4MEP3</accession>
<dbReference type="InterPro" id="IPR050487">
    <property type="entry name" value="FtsQ_DivIB"/>
</dbReference>
<evidence type="ECO:0000256" key="6">
    <source>
        <dbReference type="ARBA" id="ARBA00023136"/>
    </source>
</evidence>
<dbReference type="InterPro" id="IPR005548">
    <property type="entry name" value="Cell_div_FtsQ/DivIB_C"/>
</dbReference>
<organism evidence="11 12">
    <name type="scientific">Mumia zhuanghuii</name>
    <dbReference type="NCBI Taxonomy" id="2585211"/>
    <lineage>
        <taxon>Bacteria</taxon>
        <taxon>Bacillati</taxon>
        <taxon>Actinomycetota</taxon>
        <taxon>Actinomycetes</taxon>
        <taxon>Propionibacteriales</taxon>
        <taxon>Nocardioidaceae</taxon>
        <taxon>Mumia</taxon>
    </lineage>
</organism>
<dbReference type="AlphaFoldDB" id="A0A5C4MEP3"/>
<keyword evidence="6 8" id="KW-0472">Membrane</keyword>
<evidence type="ECO:0000313" key="11">
    <source>
        <dbReference type="EMBL" id="TNC38629.1"/>
    </source>
</evidence>
<feature type="transmembrane region" description="Helical" evidence="8">
    <location>
        <begin position="21"/>
        <end position="40"/>
    </location>
</feature>
<proteinExistence type="predicted"/>
<feature type="domain" description="POTRA" evidence="9">
    <location>
        <begin position="45"/>
        <end position="113"/>
    </location>
</feature>
<dbReference type="PANTHER" id="PTHR37820:SF1">
    <property type="entry name" value="CELL DIVISION PROTEIN FTSQ"/>
    <property type="match status" value="1"/>
</dbReference>
<dbReference type="PANTHER" id="PTHR37820">
    <property type="entry name" value="CELL DIVISION PROTEIN DIVIB"/>
    <property type="match status" value="1"/>
</dbReference>
<protein>
    <submittedName>
        <fullName evidence="11">FtsQ-type POTRA domain-containing protein</fullName>
    </submittedName>
</protein>
<evidence type="ECO:0000256" key="5">
    <source>
        <dbReference type="ARBA" id="ARBA00022989"/>
    </source>
</evidence>
<dbReference type="Gene3D" id="3.10.20.310">
    <property type="entry name" value="membrane protein fhac"/>
    <property type="match status" value="1"/>
</dbReference>
<evidence type="ECO:0000313" key="12">
    <source>
        <dbReference type="Proteomes" id="UP000306740"/>
    </source>
</evidence>
<evidence type="ECO:0000256" key="3">
    <source>
        <dbReference type="ARBA" id="ARBA00022618"/>
    </source>
</evidence>
<reference evidence="11 12" key="1">
    <citation type="submission" date="2019-05" db="EMBL/GenBank/DDBJ databases">
        <title>Mumia sp. nov., isolated from the intestinal contents of plateau pika (Ochotona curzoniae) in the Qinghai-Tibet plateau of China.</title>
        <authorList>
            <person name="Tian Z."/>
        </authorList>
    </citation>
    <scope>NUCLEOTIDE SEQUENCE [LARGE SCALE GENOMIC DNA]</scope>
    <source>
        <strain evidence="12">527</strain>
        <strain evidence="11">Z527</strain>
    </source>
</reference>
<evidence type="ECO:0000256" key="2">
    <source>
        <dbReference type="ARBA" id="ARBA00022475"/>
    </source>
</evidence>
<evidence type="ECO:0000256" key="7">
    <source>
        <dbReference type="ARBA" id="ARBA00023306"/>
    </source>
</evidence>
<dbReference type="GO" id="GO:0051301">
    <property type="term" value="P:cell division"/>
    <property type="evidence" value="ECO:0007669"/>
    <property type="project" value="UniProtKB-KW"/>
</dbReference>
<keyword evidence="2" id="KW-1003">Cell membrane</keyword>
<evidence type="ECO:0000256" key="4">
    <source>
        <dbReference type="ARBA" id="ARBA00022692"/>
    </source>
</evidence>
<evidence type="ECO:0000313" key="10">
    <source>
        <dbReference type="EMBL" id="TNC38142.1"/>
    </source>
</evidence>
<dbReference type="RefSeq" id="WP_139106723.1">
    <property type="nucleotide sequence ID" value="NZ_VDFR01000119.1"/>
</dbReference>
<dbReference type="EMBL" id="VDFR01000123">
    <property type="protein sequence ID" value="TNC38142.1"/>
    <property type="molecule type" value="Genomic_DNA"/>
</dbReference>
<comment type="caution">
    <text evidence="11">The sequence shown here is derived from an EMBL/GenBank/DDBJ whole genome shotgun (WGS) entry which is preliminary data.</text>
</comment>
<keyword evidence="7" id="KW-0131">Cell cycle</keyword>
<keyword evidence="5 8" id="KW-1133">Transmembrane helix</keyword>
<name>A0A5C4MEP3_9ACTN</name>